<dbReference type="InterPro" id="IPR036388">
    <property type="entry name" value="WH-like_DNA-bd_sf"/>
</dbReference>
<evidence type="ECO:0000259" key="9">
    <source>
        <dbReference type="PROSITE" id="PS51755"/>
    </source>
</evidence>
<evidence type="ECO:0000256" key="6">
    <source>
        <dbReference type="PROSITE-ProRule" id="PRU00169"/>
    </source>
</evidence>
<keyword evidence="11" id="KW-1185">Reference proteome</keyword>
<dbReference type="InterPro" id="IPR011006">
    <property type="entry name" value="CheY-like_superfamily"/>
</dbReference>
<evidence type="ECO:0000313" key="10">
    <source>
        <dbReference type="EMBL" id="MFB5761362.1"/>
    </source>
</evidence>
<keyword evidence="3" id="KW-0805">Transcription regulation</keyword>
<dbReference type="Pfam" id="PF00486">
    <property type="entry name" value="Trans_reg_C"/>
    <property type="match status" value="1"/>
</dbReference>
<dbReference type="SMART" id="SM00862">
    <property type="entry name" value="Trans_reg_C"/>
    <property type="match status" value="1"/>
</dbReference>
<dbReference type="Proteomes" id="UP001580430">
    <property type="component" value="Unassembled WGS sequence"/>
</dbReference>
<dbReference type="EMBL" id="JBHIRY010000011">
    <property type="protein sequence ID" value="MFB5761362.1"/>
    <property type="molecule type" value="Genomic_DNA"/>
</dbReference>
<evidence type="ECO:0000313" key="11">
    <source>
        <dbReference type="Proteomes" id="UP001580430"/>
    </source>
</evidence>
<evidence type="ECO:0000256" key="1">
    <source>
        <dbReference type="ARBA" id="ARBA00022553"/>
    </source>
</evidence>
<evidence type="ECO:0000256" key="2">
    <source>
        <dbReference type="ARBA" id="ARBA00023012"/>
    </source>
</evidence>
<sequence length="237" mass="27494">MRPKRILIIEDEEGIRNILSYSLRKEGFDILEAPNGRAGLMLLERECADLVLLDVMLPDMSGFDICRHLSATTRTPVIMITAKSDMLDKVLGMEIGADDYITKPFNIREVVARIRAIFRRIELLVEPMEQPAREVIRLDHRIEIYRKEREVWKDGAHVLLTNKEYDLLLFLVDHNREVFSRSELLDKVWGFEFAGDSRTVDIHVQRIRKKLDQLHSSRSMIVTVFGIGYKLDASVQT</sequence>
<evidence type="ECO:0000256" key="7">
    <source>
        <dbReference type="PROSITE-ProRule" id="PRU01091"/>
    </source>
</evidence>
<dbReference type="PROSITE" id="PS50110">
    <property type="entry name" value="RESPONSE_REGULATORY"/>
    <property type="match status" value="1"/>
</dbReference>
<dbReference type="Gene3D" id="1.10.10.10">
    <property type="entry name" value="Winged helix-like DNA-binding domain superfamily/Winged helix DNA-binding domain"/>
    <property type="match status" value="1"/>
</dbReference>
<gene>
    <name evidence="10" type="ORF">ACE5LO_13270</name>
</gene>
<dbReference type="CDD" id="cd00383">
    <property type="entry name" value="trans_reg_C"/>
    <property type="match status" value="1"/>
</dbReference>
<keyword evidence="5" id="KW-0804">Transcription</keyword>
<proteinExistence type="predicted"/>
<dbReference type="SUPFAM" id="SSF52172">
    <property type="entry name" value="CheY-like"/>
    <property type="match status" value="1"/>
</dbReference>
<keyword evidence="4 7" id="KW-0238">DNA-binding</keyword>
<evidence type="ECO:0000256" key="4">
    <source>
        <dbReference type="ARBA" id="ARBA00023125"/>
    </source>
</evidence>
<evidence type="ECO:0000256" key="3">
    <source>
        <dbReference type="ARBA" id="ARBA00023015"/>
    </source>
</evidence>
<feature type="domain" description="Response regulatory" evidence="8">
    <location>
        <begin position="5"/>
        <end position="118"/>
    </location>
</feature>
<dbReference type="InterPro" id="IPR001789">
    <property type="entry name" value="Sig_transdc_resp-reg_receiver"/>
</dbReference>
<dbReference type="PANTHER" id="PTHR48111:SF40">
    <property type="entry name" value="PHOSPHATE REGULON TRANSCRIPTIONAL REGULATORY PROTEIN PHOB"/>
    <property type="match status" value="1"/>
</dbReference>
<dbReference type="SMART" id="SM00448">
    <property type="entry name" value="REC"/>
    <property type="match status" value="1"/>
</dbReference>
<evidence type="ECO:0000256" key="5">
    <source>
        <dbReference type="ARBA" id="ARBA00023163"/>
    </source>
</evidence>
<feature type="modified residue" description="4-aspartylphosphate" evidence="6">
    <location>
        <position position="54"/>
    </location>
</feature>
<reference evidence="10 11" key="1">
    <citation type="submission" date="2024-09" db="EMBL/GenBank/DDBJ databases">
        <title>Paenibacillus zeirhizospherea sp. nov., isolated from surface of the maize (Zea mays) roots in a horticulture field, Hungary.</title>
        <authorList>
            <person name="Marton D."/>
            <person name="Farkas M."/>
            <person name="Bedics A."/>
            <person name="Toth E."/>
            <person name="Tancsics A."/>
            <person name="Boka K."/>
            <person name="Marati G."/>
            <person name="Kriszt B."/>
            <person name="Cserhati M."/>
        </authorList>
    </citation>
    <scope>NUCLEOTIDE SEQUENCE [LARGE SCALE GENOMIC DNA]</scope>
    <source>
        <strain evidence="10 11">JCM 18446</strain>
    </source>
</reference>
<feature type="DNA-binding region" description="OmpR/PhoB-type" evidence="7">
    <location>
        <begin position="133"/>
        <end position="233"/>
    </location>
</feature>
<dbReference type="InterPro" id="IPR001867">
    <property type="entry name" value="OmpR/PhoB-type_DNA-bd"/>
</dbReference>
<dbReference type="PANTHER" id="PTHR48111">
    <property type="entry name" value="REGULATOR OF RPOS"/>
    <property type="match status" value="1"/>
</dbReference>
<dbReference type="PROSITE" id="PS51755">
    <property type="entry name" value="OMPR_PHOB"/>
    <property type="match status" value="1"/>
</dbReference>
<dbReference type="Gene3D" id="6.10.250.690">
    <property type="match status" value="1"/>
</dbReference>
<name>A0ABV5C1F7_9BACL</name>
<protein>
    <submittedName>
        <fullName evidence="10">Response regulator transcription factor</fullName>
    </submittedName>
</protein>
<dbReference type="RefSeq" id="WP_375520502.1">
    <property type="nucleotide sequence ID" value="NZ_JBHIRY010000011.1"/>
</dbReference>
<dbReference type="Pfam" id="PF00072">
    <property type="entry name" value="Response_reg"/>
    <property type="match status" value="1"/>
</dbReference>
<keyword evidence="1 6" id="KW-0597">Phosphoprotein</keyword>
<feature type="domain" description="OmpR/PhoB-type" evidence="9">
    <location>
        <begin position="133"/>
        <end position="233"/>
    </location>
</feature>
<dbReference type="Gene3D" id="3.40.50.2300">
    <property type="match status" value="1"/>
</dbReference>
<accession>A0ABV5C1F7</accession>
<dbReference type="InterPro" id="IPR039420">
    <property type="entry name" value="WalR-like"/>
</dbReference>
<evidence type="ECO:0000259" key="8">
    <source>
        <dbReference type="PROSITE" id="PS50110"/>
    </source>
</evidence>
<organism evidence="10 11">
    <name type="scientific">Paenibacillus medicaginis</name>
    <dbReference type="NCBI Taxonomy" id="1470560"/>
    <lineage>
        <taxon>Bacteria</taxon>
        <taxon>Bacillati</taxon>
        <taxon>Bacillota</taxon>
        <taxon>Bacilli</taxon>
        <taxon>Bacillales</taxon>
        <taxon>Paenibacillaceae</taxon>
        <taxon>Paenibacillus</taxon>
    </lineage>
</organism>
<keyword evidence="2" id="KW-0902">Two-component regulatory system</keyword>
<comment type="caution">
    <text evidence="10">The sequence shown here is derived from an EMBL/GenBank/DDBJ whole genome shotgun (WGS) entry which is preliminary data.</text>
</comment>